<dbReference type="AlphaFoldDB" id="A0A5M6IBZ4"/>
<feature type="domain" description="Carbohydrate kinase PfkB" evidence="3">
    <location>
        <begin position="15"/>
        <end position="299"/>
    </location>
</feature>
<dbReference type="OrthoDB" id="9802794at2"/>
<keyword evidence="2 4" id="KW-0418">Kinase</keyword>
<dbReference type="Proteomes" id="UP000324065">
    <property type="component" value="Unassembled WGS sequence"/>
</dbReference>
<gene>
    <name evidence="4" type="ORF">F1188_09365</name>
</gene>
<sequence length="315" mass="32723">MPANPSASGRMLYTGQVVIDLAMVIDALPPPGGDILTHQARFEVGGGFNVMAAARRSGMPVHYLGCHGEGRFGEMARRGLQDEGIAFGGAPVPGTDTGCCVALTDATGERTFISYVGAECEQAPEDLTRIAPQAGDFVCLSGYSLFHARKRAVLEPWLLALPEGVELVFDPGPLPCDDDPGLAALLGRVTLWSGNREEAARAAGTEDMVQAMAVLAARLAPSSRVLLRDGANGCWCRDRDETTIHADGFPITVVDTNGAGDAHTGVFVAGLAAGLDTREAAHRANAAAAIAVTRYGPATAPTGAEIDAFLAEPRG</sequence>
<dbReference type="SUPFAM" id="SSF53613">
    <property type="entry name" value="Ribokinase-like"/>
    <property type="match status" value="1"/>
</dbReference>
<dbReference type="PANTHER" id="PTHR10584">
    <property type="entry name" value="SUGAR KINASE"/>
    <property type="match status" value="1"/>
</dbReference>
<name>A0A5M6IBZ4_9PROT</name>
<comment type="caution">
    <text evidence="4">The sequence shown here is derived from an EMBL/GenBank/DDBJ whole genome shotgun (WGS) entry which is preliminary data.</text>
</comment>
<organism evidence="4 5">
    <name type="scientific">Roseospira marina</name>
    <dbReference type="NCBI Taxonomy" id="140057"/>
    <lineage>
        <taxon>Bacteria</taxon>
        <taxon>Pseudomonadati</taxon>
        <taxon>Pseudomonadota</taxon>
        <taxon>Alphaproteobacteria</taxon>
        <taxon>Rhodospirillales</taxon>
        <taxon>Rhodospirillaceae</taxon>
        <taxon>Roseospira</taxon>
    </lineage>
</organism>
<protein>
    <submittedName>
        <fullName evidence="4">Sugar kinase</fullName>
    </submittedName>
</protein>
<keyword evidence="1" id="KW-0808">Transferase</keyword>
<evidence type="ECO:0000313" key="4">
    <source>
        <dbReference type="EMBL" id="KAA5605810.1"/>
    </source>
</evidence>
<keyword evidence="5" id="KW-1185">Reference proteome</keyword>
<dbReference type="InterPro" id="IPR029056">
    <property type="entry name" value="Ribokinase-like"/>
</dbReference>
<dbReference type="PANTHER" id="PTHR10584:SF166">
    <property type="entry name" value="RIBOKINASE"/>
    <property type="match status" value="1"/>
</dbReference>
<dbReference type="InterPro" id="IPR011611">
    <property type="entry name" value="PfkB_dom"/>
</dbReference>
<evidence type="ECO:0000256" key="2">
    <source>
        <dbReference type="ARBA" id="ARBA00022777"/>
    </source>
</evidence>
<evidence type="ECO:0000259" key="3">
    <source>
        <dbReference type="Pfam" id="PF00294"/>
    </source>
</evidence>
<evidence type="ECO:0000256" key="1">
    <source>
        <dbReference type="ARBA" id="ARBA00022679"/>
    </source>
</evidence>
<dbReference type="GO" id="GO:0016301">
    <property type="term" value="F:kinase activity"/>
    <property type="evidence" value="ECO:0007669"/>
    <property type="project" value="UniProtKB-KW"/>
</dbReference>
<evidence type="ECO:0000313" key="5">
    <source>
        <dbReference type="Proteomes" id="UP000324065"/>
    </source>
</evidence>
<proteinExistence type="predicted"/>
<dbReference type="Gene3D" id="3.40.1190.20">
    <property type="match status" value="1"/>
</dbReference>
<accession>A0A5M6IBZ4</accession>
<dbReference type="RefSeq" id="WP_150062140.1">
    <property type="nucleotide sequence ID" value="NZ_JACHII010000004.1"/>
</dbReference>
<dbReference type="Pfam" id="PF00294">
    <property type="entry name" value="PfkB"/>
    <property type="match status" value="1"/>
</dbReference>
<reference evidence="4 5" key="1">
    <citation type="submission" date="2019-09" db="EMBL/GenBank/DDBJ databases">
        <title>Genome sequence of Roseospira marina, one of the more divergent members of the non-sulfur purple photosynthetic bacterial family, the Rhodospirillaceae.</title>
        <authorList>
            <person name="Meyer T."/>
            <person name="Kyndt J."/>
        </authorList>
    </citation>
    <scope>NUCLEOTIDE SEQUENCE [LARGE SCALE GENOMIC DNA]</scope>
    <source>
        <strain evidence="4 5">DSM 15113</strain>
    </source>
</reference>
<dbReference type="EMBL" id="VWPJ01000007">
    <property type="protein sequence ID" value="KAA5605810.1"/>
    <property type="molecule type" value="Genomic_DNA"/>
</dbReference>